<keyword evidence="3 4" id="KW-0067">ATP-binding</keyword>
<sequence>MNQQAKIRARIIKERNHLDANTRHQQQVAFNQHLSSFCQRFSSLGIYCAVRGEISVNVLRATDKAIALPKINADDQLIFVEDQADELWERGAFGIPEPTSKEMATLPEAFIIPLVAIDQWGTRIGMGKGYYDRYLVNLPASIIKIGVGFDCQRVSETIERQAHDVPMDYFISPSGILNFPLNDRHKKTPSKLGVLNN</sequence>
<dbReference type="GO" id="GO:0005524">
    <property type="term" value="F:ATP binding"/>
    <property type="evidence" value="ECO:0007669"/>
    <property type="project" value="UniProtKB-KW"/>
</dbReference>
<dbReference type="InterPro" id="IPR002698">
    <property type="entry name" value="FTHF_cligase"/>
</dbReference>
<gene>
    <name evidence="6" type="ORF">J7561_06100</name>
</gene>
<comment type="similarity">
    <text evidence="1 5">Belongs to the 5-formyltetrahydrofolate cyclo-ligase family.</text>
</comment>
<evidence type="ECO:0000256" key="5">
    <source>
        <dbReference type="RuleBase" id="RU361279"/>
    </source>
</evidence>
<comment type="caution">
    <text evidence="6">The sequence shown here is derived from an EMBL/GenBank/DDBJ whole genome shotgun (WGS) entry which is preliminary data.</text>
</comment>
<keyword evidence="6" id="KW-0436">Ligase</keyword>
<dbReference type="AlphaFoldDB" id="A0AB35BZ43"/>
<accession>A0AB35BZ43</accession>
<evidence type="ECO:0000313" key="6">
    <source>
        <dbReference type="EMBL" id="MBS7824776.1"/>
    </source>
</evidence>
<evidence type="ECO:0000256" key="4">
    <source>
        <dbReference type="PIRSR" id="PIRSR006806-1"/>
    </source>
</evidence>
<evidence type="ECO:0000256" key="1">
    <source>
        <dbReference type="ARBA" id="ARBA00010638"/>
    </source>
</evidence>
<evidence type="ECO:0000313" key="7">
    <source>
        <dbReference type="Proteomes" id="UP000680020"/>
    </source>
</evidence>
<keyword evidence="5" id="KW-0479">Metal-binding</keyword>
<reference evidence="6" key="1">
    <citation type="submission" date="2021-03" db="EMBL/GenBank/DDBJ databases">
        <title>Identification and antibiotic profiling of Wohlfahrtiimonas chitiniclastica, an underestimated human pathogen.</title>
        <authorList>
            <person name="Kopf A."/>
            <person name="Bunk B."/>
            <person name="Coldewey S."/>
            <person name="Gunzer F."/>
            <person name="Riedel T."/>
            <person name="Schroettner P."/>
        </authorList>
    </citation>
    <scope>NUCLEOTIDE SEQUENCE</scope>
    <source>
        <strain evidence="6">DSM 100917</strain>
    </source>
</reference>
<dbReference type="GO" id="GO:0046872">
    <property type="term" value="F:metal ion binding"/>
    <property type="evidence" value="ECO:0007669"/>
    <property type="project" value="UniProtKB-KW"/>
</dbReference>
<evidence type="ECO:0000256" key="2">
    <source>
        <dbReference type="ARBA" id="ARBA00022741"/>
    </source>
</evidence>
<dbReference type="InterPro" id="IPR037171">
    <property type="entry name" value="NagB/RpiA_transferase-like"/>
</dbReference>
<keyword evidence="5" id="KW-0460">Magnesium</keyword>
<keyword evidence="2 4" id="KW-0547">Nucleotide-binding</keyword>
<dbReference type="PANTHER" id="PTHR23407">
    <property type="entry name" value="ATPASE INHIBITOR/5-FORMYLTETRAHYDROFOLATE CYCLO-LIGASE"/>
    <property type="match status" value="1"/>
</dbReference>
<feature type="binding site" evidence="4">
    <location>
        <position position="53"/>
    </location>
    <ligand>
        <name>substrate</name>
    </ligand>
</feature>
<dbReference type="NCBIfam" id="TIGR02727">
    <property type="entry name" value="MTHFS_bact"/>
    <property type="match status" value="1"/>
</dbReference>
<feature type="binding site" evidence="4">
    <location>
        <begin position="123"/>
        <end position="131"/>
    </location>
    <ligand>
        <name>ATP</name>
        <dbReference type="ChEBI" id="CHEBI:30616"/>
    </ligand>
</feature>
<comment type="cofactor">
    <cofactor evidence="5">
        <name>Mg(2+)</name>
        <dbReference type="ChEBI" id="CHEBI:18420"/>
    </cofactor>
</comment>
<dbReference type="Pfam" id="PF01812">
    <property type="entry name" value="5-FTHF_cyc-lig"/>
    <property type="match status" value="1"/>
</dbReference>
<dbReference type="Gene3D" id="3.40.50.10420">
    <property type="entry name" value="NagB/RpiA/CoA transferase-like"/>
    <property type="match status" value="1"/>
</dbReference>
<dbReference type="Proteomes" id="UP000680020">
    <property type="component" value="Unassembled WGS sequence"/>
</dbReference>
<dbReference type="EMBL" id="JAGIBU010000004">
    <property type="protein sequence ID" value="MBS7824776.1"/>
    <property type="molecule type" value="Genomic_DNA"/>
</dbReference>
<comment type="catalytic activity">
    <reaction evidence="5">
        <text>(6S)-5-formyl-5,6,7,8-tetrahydrofolate + ATP = (6R)-5,10-methenyltetrahydrofolate + ADP + phosphate</text>
        <dbReference type="Rhea" id="RHEA:10488"/>
        <dbReference type="ChEBI" id="CHEBI:30616"/>
        <dbReference type="ChEBI" id="CHEBI:43474"/>
        <dbReference type="ChEBI" id="CHEBI:57455"/>
        <dbReference type="ChEBI" id="CHEBI:57457"/>
        <dbReference type="ChEBI" id="CHEBI:456216"/>
        <dbReference type="EC" id="6.3.3.2"/>
    </reaction>
</comment>
<dbReference type="EC" id="6.3.3.2" evidence="5"/>
<dbReference type="PANTHER" id="PTHR23407:SF1">
    <property type="entry name" value="5-FORMYLTETRAHYDROFOLATE CYCLO-LIGASE"/>
    <property type="match status" value="1"/>
</dbReference>
<dbReference type="GO" id="GO:0030272">
    <property type="term" value="F:5-formyltetrahydrofolate cyclo-ligase activity"/>
    <property type="evidence" value="ECO:0007669"/>
    <property type="project" value="UniProtKB-EC"/>
</dbReference>
<evidence type="ECO:0000256" key="3">
    <source>
        <dbReference type="ARBA" id="ARBA00022840"/>
    </source>
</evidence>
<proteinExistence type="inferred from homology"/>
<dbReference type="InterPro" id="IPR024185">
    <property type="entry name" value="FTHF_cligase-like_sf"/>
</dbReference>
<dbReference type="GO" id="GO:0009396">
    <property type="term" value="P:folic acid-containing compound biosynthetic process"/>
    <property type="evidence" value="ECO:0007669"/>
    <property type="project" value="TreeGrafter"/>
</dbReference>
<dbReference type="RefSeq" id="WP_213403952.1">
    <property type="nucleotide sequence ID" value="NZ_JAGIBT010000005.1"/>
</dbReference>
<name>A0AB35BZ43_9GAMM</name>
<protein>
    <recommendedName>
        <fullName evidence="5">5-formyltetrahydrofolate cyclo-ligase</fullName>
        <ecNumber evidence="5">6.3.3.2</ecNumber>
    </recommendedName>
</protein>
<dbReference type="SUPFAM" id="SSF100950">
    <property type="entry name" value="NagB/RpiA/CoA transferase-like"/>
    <property type="match status" value="1"/>
</dbReference>
<dbReference type="PIRSF" id="PIRSF006806">
    <property type="entry name" value="FTHF_cligase"/>
    <property type="match status" value="1"/>
</dbReference>
<dbReference type="GO" id="GO:0035999">
    <property type="term" value="P:tetrahydrofolate interconversion"/>
    <property type="evidence" value="ECO:0007669"/>
    <property type="project" value="TreeGrafter"/>
</dbReference>
<organism evidence="6 7">
    <name type="scientific">Wohlfahrtiimonas chitiniclastica</name>
    <dbReference type="NCBI Taxonomy" id="400946"/>
    <lineage>
        <taxon>Bacteria</taxon>
        <taxon>Pseudomonadati</taxon>
        <taxon>Pseudomonadota</taxon>
        <taxon>Gammaproteobacteria</taxon>
        <taxon>Cardiobacteriales</taxon>
        <taxon>Ignatzschineriaceae</taxon>
        <taxon>Wohlfahrtiimonas</taxon>
    </lineage>
</organism>